<evidence type="ECO:0000313" key="13">
    <source>
        <dbReference type="Proteomes" id="UP000001996"/>
    </source>
</evidence>
<evidence type="ECO:0000256" key="9">
    <source>
        <dbReference type="ARBA" id="ARBA00023239"/>
    </source>
</evidence>
<sequence length="331" mass="36311">MKLPSIKTSFVEVTDKINSAPCRIFFKNELEQPSGSFKLRGIGYLVARKIEEAEKSNKKSIIVFSSSGGNAGLAAAYAARFFNVKCTVVLPKVSKANVIAKLEELGATVIIHGEHWGEADQHLRETIIKSVGDDVEAIYCHPFDDPLIWEGHSKIVSEILLENQLPNFDKVKGVICSVGGGGLYNGVVEGLRSYNVPVLAMETKQAPTFNETVMNGQVVHLKSVKTLASSLGSPYLSAKAWENYKAHKTYLGLIDDLDAIQGTLDLYDTLGYQVEPACGAAVATVFQRKEFLNYFQGLEKDDIIIVIVCGGSGINEEIIKQYRQMTRNSTK</sequence>
<comment type="catalytic activity">
    <reaction evidence="10">
        <text>L-serine = pyruvate + NH4(+)</text>
        <dbReference type="Rhea" id="RHEA:19169"/>
        <dbReference type="ChEBI" id="CHEBI:15361"/>
        <dbReference type="ChEBI" id="CHEBI:28938"/>
        <dbReference type="ChEBI" id="CHEBI:33384"/>
        <dbReference type="EC" id="4.3.1.17"/>
    </reaction>
</comment>
<dbReference type="KEGG" id="lel:PVL30_003556"/>
<organism evidence="12 13">
    <name type="scientific">Lodderomyces elongisporus (strain ATCC 11503 / CBS 2605 / JCM 1781 / NBRC 1676 / NRRL YB-4239)</name>
    <name type="common">Yeast</name>
    <name type="synonym">Saccharomyces elongisporus</name>
    <dbReference type="NCBI Taxonomy" id="379508"/>
    <lineage>
        <taxon>Eukaryota</taxon>
        <taxon>Fungi</taxon>
        <taxon>Dikarya</taxon>
        <taxon>Ascomycota</taxon>
        <taxon>Saccharomycotina</taxon>
        <taxon>Pichiomycetes</taxon>
        <taxon>Debaryomycetaceae</taxon>
        <taxon>Candida/Lodderomyces clade</taxon>
        <taxon>Lodderomyces</taxon>
    </lineage>
</organism>
<evidence type="ECO:0000256" key="6">
    <source>
        <dbReference type="ARBA" id="ARBA00022432"/>
    </source>
</evidence>
<dbReference type="GeneID" id="5233644"/>
<dbReference type="InterPro" id="IPR036052">
    <property type="entry name" value="TrpB-like_PALP_sf"/>
</dbReference>
<comment type="pathway">
    <text evidence="3">Carbohydrate biosynthesis; gluconeogenesis.</text>
</comment>
<evidence type="ECO:0000313" key="12">
    <source>
        <dbReference type="EMBL" id="EDK44528.1"/>
    </source>
</evidence>
<dbReference type="EC" id="4.3.1.17" evidence="5"/>
<reference evidence="12 13" key="1">
    <citation type="journal article" date="2009" name="Nature">
        <title>Evolution of pathogenicity and sexual reproduction in eight Candida genomes.</title>
        <authorList>
            <person name="Butler G."/>
            <person name="Rasmussen M.D."/>
            <person name="Lin M.F."/>
            <person name="Santos M.A."/>
            <person name="Sakthikumar S."/>
            <person name="Munro C.A."/>
            <person name="Rheinbay E."/>
            <person name="Grabherr M."/>
            <person name="Forche A."/>
            <person name="Reedy J.L."/>
            <person name="Agrafioti I."/>
            <person name="Arnaud M.B."/>
            <person name="Bates S."/>
            <person name="Brown A.J."/>
            <person name="Brunke S."/>
            <person name="Costanzo M.C."/>
            <person name="Fitzpatrick D.A."/>
            <person name="de Groot P.W."/>
            <person name="Harris D."/>
            <person name="Hoyer L.L."/>
            <person name="Hube B."/>
            <person name="Klis F.M."/>
            <person name="Kodira C."/>
            <person name="Lennard N."/>
            <person name="Logue M.E."/>
            <person name="Martin R."/>
            <person name="Neiman A.M."/>
            <person name="Nikolaou E."/>
            <person name="Quail M.A."/>
            <person name="Quinn J."/>
            <person name="Santos M.C."/>
            <person name="Schmitzberger F.F."/>
            <person name="Sherlock G."/>
            <person name="Shah P."/>
            <person name="Silverstein K.A."/>
            <person name="Skrzypek M.S."/>
            <person name="Soll D."/>
            <person name="Staggs R."/>
            <person name="Stansfield I."/>
            <person name="Stumpf M.P."/>
            <person name="Sudbery P.E."/>
            <person name="Srikantha T."/>
            <person name="Zeng Q."/>
            <person name="Berman J."/>
            <person name="Berriman M."/>
            <person name="Heitman J."/>
            <person name="Gow N.A."/>
            <person name="Lorenz M.C."/>
            <person name="Birren B.W."/>
            <person name="Kellis M."/>
            <person name="Cuomo C.A."/>
        </authorList>
    </citation>
    <scope>NUCLEOTIDE SEQUENCE [LARGE SCALE GENOMIC DNA]</scope>
    <source>
        <strain evidence="13">ATCC 11503 / BCRC 21390 / CBS 2605 / JCM 1781 / NBRC 1676 / NRRL YB-4239</strain>
    </source>
</reference>
<dbReference type="OrthoDB" id="7773036at2759"/>
<dbReference type="GO" id="GO:0030170">
    <property type="term" value="F:pyridoxal phosphate binding"/>
    <property type="evidence" value="ECO:0007669"/>
    <property type="project" value="InterPro"/>
</dbReference>
<dbReference type="PANTHER" id="PTHR48078">
    <property type="entry name" value="THREONINE DEHYDRATASE, MITOCHONDRIAL-RELATED"/>
    <property type="match status" value="1"/>
</dbReference>
<evidence type="ECO:0000256" key="1">
    <source>
        <dbReference type="ARBA" id="ARBA00001933"/>
    </source>
</evidence>
<evidence type="ECO:0000256" key="8">
    <source>
        <dbReference type="ARBA" id="ARBA00022898"/>
    </source>
</evidence>
<dbReference type="HOGENOM" id="CLU_021152_3_1_1"/>
<keyword evidence="7" id="KW-0963">Cytoplasm</keyword>
<dbReference type="STRING" id="379508.A5DZC0"/>
<feature type="domain" description="Tryptophan synthase beta chain-like PALP" evidence="11">
    <location>
        <begin position="18"/>
        <end position="310"/>
    </location>
</feature>
<dbReference type="PANTHER" id="PTHR48078:SF2">
    <property type="entry name" value="CATABOLIC L-SERINE_THREONINE DEHYDRATASE"/>
    <property type="match status" value="1"/>
</dbReference>
<dbReference type="GO" id="GO:0004794">
    <property type="term" value="F:threonine deaminase activity"/>
    <property type="evidence" value="ECO:0007669"/>
    <property type="project" value="TreeGrafter"/>
</dbReference>
<dbReference type="VEuPathDB" id="FungiDB:LELG_02707"/>
<dbReference type="FunFam" id="3.40.50.1100:FF:000040">
    <property type="entry name" value="L-serine dehydratase, putative"/>
    <property type="match status" value="1"/>
</dbReference>
<evidence type="ECO:0000256" key="7">
    <source>
        <dbReference type="ARBA" id="ARBA00022490"/>
    </source>
</evidence>
<dbReference type="InterPro" id="IPR050147">
    <property type="entry name" value="Ser/Thr_Dehydratase"/>
</dbReference>
<comment type="subcellular location">
    <subcellularLocation>
        <location evidence="2">Cytoplasm</location>
    </subcellularLocation>
</comment>
<evidence type="ECO:0000256" key="3">
    <source>
        <dbReference type="ARBA" id="ARBA00004742"/>
    </source>
</evidence>
<dbReference type="Proteomes" id="UP000001996">
    <property type="component" value="Unassembled WGS sequence"/>
</dbReference>
<evidence type="ECO:0000256" key="5">
    <source>
        <dbReference type="ARBA" id="ARBA00012093"/>
    </source>
</evidence>
<keyword evidence="6" id="KW-0312">Gluconeogenesis</keyword>
<gene>
    <name evidence="12" type="ORF">LELG_02707</name>
</gene>
<dbReference type="FunCoup" id="A5DZC0">
    <property type="interactions" value="480"/>
</dbReference>
<dbReference type="GO" id="GO:0003941">
    <property type="term" value="F:L-serine ammonia-lyase activity"/>
    <property type="evidence" value="ECO:0007669"/>
    <property type="project" value="UniProtKB-EC"/>
</dbReference>
<accession>A5DZC0</accession>
<dbReference type="AlphaFoldDB" id="A5DZC0"/>
<dbReference type="GO" id="GO:0009097">
    <property type="term" value="P:isoleucine biosynthetic process"/>
    <property type="evidence" value="ECO:0007669"/>
    <property type="project" value="TreeGrafter"/>
</dbReference>
<keyword evidence="8" id="KW-0663">Pyridoxal phosphate</keyword>
<comment type="cofactor">
    <cofactor evidence="1">
        <name>pyridoxal 5'-phosphate</name>
        <dbReference type="ChEBI" id="CHEBI:597326"/>
    </cofactor>
</comment>
<evidence type="ECO:0000259" key="11">
    <source>
        <dbReference type="Pfam" id="PF00291"/>
    </source>
</evidence>
<evidence type="ECO:0000256" key="4">
    <source>
        <dbReference type="ARBA" id="ARBA00010869"/>
    </source>
</evidence>
<evidence type="ECO:0000256" key="2">
    <source>
        <dbReference type="ARBA" id="ARBA00004496"/>
    </source>
</evidence>
<keyword evidence="13" id="KW-1185">Reference proteome</keyword>
<dbReference type="Gene3D" id="3.40.50.1100">
    <property type="match status" value="2"/>
</dbReference>
<protein>
    <recommendedName>
        <fullName evidence="5">L-serine ammonia-lyase</fullName>
        <ecNumber evidence="5">4.3.1.17</ecNumber>
    </recommendedName>
</protein>
<dbReference type="GO" id="GO:0006094">
    <property type="term" value="P:gluconeogenesis"/>
    <property type="evidence" value="ECO:0007669"/>
    <property type="project" value="UniProtKB-KW"/>
</dbReference>
<dbReference type="GO" id="GO:0005737">
    <property type="term" value="C:cytoplasm"/>
    <property type="evidence" value="ECO:0007669"/>
    <property type="project" value="UniProtKB-SubCell"/>
</dbReference>
<dbReference type="SUPFAM" id="SSF53686">
    <property type="entry name" value="Tryptophan synthase beta subunit-like PLP-dependent enzymes"/>
    <property type="match status" value="1"/>
</dbReference>
<comment type="similarity">
    <text evidence="4">Belongs to the serine/threonine dehydratase family.</text>
</comment>
<proteinExistence type="inferred from homology"/>
<dbReference type="Pfam" id="PF00291">
    <property type="entry name" value="PALP"/>
    <property type="match status" value="1"/>
</dbReference>
<dbReference type="eggNOG" id="KOG1250">
    <property type="taxonomic scope" value="Eukaryota"/>
</dbReference>
<evidence type="ECO:0000256" key="10">
    <source>
        <dbReference type="ARBA" id="ARBA00049406"/>
    </source>
</evidence>
<name>A5DZC0_LODEL</name>
<dbReference type="InterPro" id="IPR000634">
    <property type="entry name" value="Ser/Thr_deHydtase_PyrdxlP-BS"/>
</dbReference>
<dbReference type="PROSITE" id="PS00165">
    <property type="entry name" value="DEHYDRATASE_SER_THR"/>
    <property type="match status" value="1"/>
</dbReference>
<dbReference type="EMBL" id="CH981526">
    <property type="protein sequence ID" value="EDK44528.1"/>
    <property type="molecule type" value="Genomic_DNA"/>
</dbReference>
<keyword evidence="9" id="KW-0456">Lyase</keyword>
<dbReference type="InterPro" id="IPR001926">
    <property type="entry name" value="TrpB-like_PALP"/>
</dbReference>
<dbReference type="OMA" id="DGWVNIH"/>
<dbReference type="GO" id="GO:0006565">
    <property type="term" value="P:L-serine catabolic process"/>
    <property type="evidence" value="ECO:0007669"/>
    <property type="project" value="TreeGrafter"/>
</dbReference>
<dbReference type="InParanoid" id="A5DZC0"/>
<dbReference type="GO" id="GO:0006567">
    <property type="term" value="P:L-threonine catabolic process"/>
    <property type="evidence" value="ECO:0007669"/>
    <property type="project" value="TreeGrafter"/>
</dbReference>